<comment type="similarity">
    <text evidence="1 2">Belongs to the RTX toxin acyltransferase family.</text>
</comment>
<dbReference type="GO" id="GO:0009404">
    <property type="term" value="P:toxin metabolic process"/>
    <property type="evidence" value="ECO:0007669"/>
    <property type="project" value="UniProtKB-UniRule"/>
</dbReference>
<dbReference type="EMBL" id="NOXS01000029">
    <property type="protein sequence ID" value="OYQ20088.1"/>
    <property type="molecule type" value="Genomic_DNA"/>
</dbReference>
<dbReference type="GO" id="GO:0005737">
    <property type="term" value="C:cytoplasm"/>
    <property type="evidence" value="ECO:0007669"/>
    <property type="project" value="UniProtKB-SubCell"/>
</dbReference>
<dbReference type="AlphaFoldDB" id="A0A255XSZ2"/>
<dbReference type="InterPro" id="IPR003996">
    <property type="entry name" value="RTX_toxin-activating_protC_bac"/>
</dbReference>
<keyword evidence="2" id="KW-0808">Transferase</keyword>
<gene>
    <name evidence="4" type="ORF">CHR90_05080</name>
</gene>
<dbReference type="EC" id="2.3.1.-" evidence="2"/>
<feature type="compositionally biased region" description="Basic residues" evidence="3">
    <location>
        <begin position="11"/>
        <end position="23"/>
    </location>
</feature>
<evidence type="ECO:0000313" key="5">
    <source>
        <dbReference type="Proteomes" id="UP000216361"/>
    </source>
</evidence>
<feature type="region of interest" description="Disordered" evidence="3">
    <location>
        <begin position="43"/>
        <end position="68"/>
    </location>
</feature>
<comment type="subcellular location">
    <subcellularLocation>
        <location evidence="2">Cytoplasm</location>
    </subcellularLocation>
</comment>
<keyword evidence="2" id="KW-0963">Cytoplasm</keyword>
<keyword evidence="2" id="KW-0012">Acyltransferase</keyword>
<name>A0A255XSZ2_9PROT</name>
<comment type="function">
    <text evidence="2">Involved in fatty acylation of protoxin at internal lysine residues, thereby converting it to the active toxin.</text>
</comment>
<sequence>MAALWPPKSQPQRRRGFRRFPPRKPFRLRTVGVTTDAVLSHHCGGGQGYGGRGGDQNRRAHRARRSPHPVAKVQTGSAARALDRRERLETILTMPTTSQAPQTAQQTVAGTMGEICWLMSQSPAHKHLFLADLDWFVAPALLLGTYRIFRDPQKPIGVALWGKVSPEVRDRLNGGILRLHPAEWNSGEIVGLIDLVAPFGHTEAMIADLKSVVPGIEVGE</sequence>
<organism evidence="4 5">
    <name type="scientific">Elstera cyanobacteriorum</name>
    <dbReference type="NCBI Taxonomy" id="2022747"/>
    <lineage>
        <taxon>Bacteria</taxon>
        <taxon>Pseudomonadati</taxon>
        <taxon>Pseudomonadota</taxon>
        <taxon>Alphaproteobacteria</taxon>
        <taxon>Rhodospirillales</taxon>
        <taxon>Rhodospirillaceae</taxon>
        <taxon>Elstera</taxon>
    </lineage>
</organism>
<dbReference type="GO" id="GO:0016746">
    <property type="term" value="F:acyltransferase activity"/>
    <property type="evidence" value="ECO:0007669"/>
    <property type="project" value="UniProtKB-UniRule"/>
</dbReference>
<dbReference type="Proteomes" id="UP000216361">
    <property type="component" value="Unassembled WGS sequence"/>
</dbReference>
<evidence type="ECO:0000256" key="2">
    <source>
        <dbReference type="RuleBase" id="RU368102"/>
    </source>
</evidence>
<keyword evidence="2" id="KW-0204">Cytolysis</keyword>
<feature type="region of interest" description="Disordered" evidence="3">
    <location>
        <begin position="1"/>
        <end position="23"/>
    </location>
</feature>
<accession>A0A255XSZ2</accession>
<evidence type="ECO:0000256" key="3">
    <source>
        <dbReference type="SAM" id="MobiDB-lite"/>
    </source>
</evidence>
<reference evidence="4 5" key="1">
    <citation type="submission" date="2017-07" db="EMBL/GenBank/DDBJ databases">
        <title>Elstera cyanobacteriorum sp. nov., a novel bacterium isolated from cyanobacterial aggregates in a eutrophic lake.</title>
        <authorList>
            <person name="Cai H."/>
        </authorList>
    </citation>
    <scope>NUCLEOTIDE SEQUENCE [LARGE SCALE GENOMIC DNA]</scope>
    <source>
        <strain evidence="4 5">TH019</strain>
    </source>
</reference>
<dbReference type="GO" id="GO:0031640">
    <property type="term" value="P:killing of cells of another organism"/>
    <property type="evidence" value="ECO:0007669"/>
    <property type="project" value="UniProtKB-KW"/>
</dbReference>
<keyword evidence="5" id="KW-1185">Reference proteome</keyword>
<dbReference type="Pfam" id="PF02794">
    <property type="entry name" value="HlyC"/>
    <property type="match status" value="1"/>
</dbReference>
<evidence type="ECO:0000256" key="1">
    <source>
        <dbReference type="ARBA" id="ARBA00005686"/>
    </source>
</evidence>
<proteinExistence type="inferred from homology"/>
<evidence type="ECO:0000313" key="4">
    <source>
        <dbReference type="EMBL" id="OYQ20088.1"/>
    </source>
</evidence>
<comment type="caution">
    <text evidence="4">The sequence shown here is derived from an EMBL/GenBank/DDBJ whole genome shotgun (WGS) entry which is preliminary data.</text>
</comment>
<protein>
    <recommendedName>
        <fullName evidence="2">RTX toxin-activating lysine-acyltransferase</fullName>
        <ecNumber evidence="2">2.3.1.-</ecNumber>
    </recommendedName>
</protein>
<feature type="compositionally biased region" description="Gly residues" evidence="3">
    <location>
        <begin position="43"/>
        <end position="54"/>
    </location>
</feature>